<evidence type="ECO:0000313" key="5">
    <source>
        <dbReference type="Proteomes" id="UP000002588"/>
    </source>
</evidence>
<dbReference type="eggNOG" id="COG3087">
    <property type="taxonomic scope" value="Bacteria"/>
</dbReference>
<dbReference type="SUPFAM" id="SSF110997">
    <property type="entry name" value="Sporulation related repeat"/>
    <property type="match status" value="1"/>
</dbReference>
<dbReference type="InterPro" id="IPR007730">
    <property type="entry name" value="SPOR-like_dom"/>
</dbReference>
<accession>A1K4B3</accession>
<organism evidence="4 5">
    <name type="scientific">Azoarcus sp. (strain BH72)</name>
    <dbReference type="NCBI Taxonomy" id="418699"/>
    <lineage>
        <taxon>Bacteria</taxon>
        <taxon>Pseudomonadati</taxon>
        <taxon>Pseudomonadota</taxon>
        <taxon>Betaproteobacteria</taxon>
        <taxon>Rhodocyclales</taxon>
        <taxon>Zoogloeaceae</taxon>
        <taxon>Azoarcus</taxon>
    </lineage>
</organism>
<dbReference type="KEGG" id="azo:azo1051"/>
<feature type="compositionally biased region" description="Basic and acidic residues" evidence="1">
    <location>
        <begin position="112"/>
        <end position="123"/>
    </location>
</feature>
<dbReference type="Pfam" id="PF05036">
    <property type="entry name" value="SPOR"/>
    <property type="match status" value="1"/>
</dbReference>
<dbReference type="GO" id="GO:0042834">
    <property type="term" value="F:peptidoglycan binding"/>
    <property type="evidence" value="ECO:0007669"/>
    <property type="project" value="InterPro"/>
</dbReference>
<dbReference type="STRING" id="62928.azo1051"/>
<feature type="transmembrane region" description="Helical" evidence="2">
    <location>
        <begin position="17"/>
        <end position="35"/>
    </location>
</feature>
<dbReference type="PROSITE" id="PS51724">
    <property type="entry name" value="SPOR"/>
    <property type="match status" value="1"/>
</dbReference>
<dbReference type="Proteomes" id="UP000002588">
    <property type="component" value="Chromosome"/>
</dbReference>
<dbReference type="EMBL" id="AM406670">
    <property type="protein sequence ID" value="CAL93668.1"/>
    <property type="molecule type" value="Genomic_DNA"/>
</dbReference>
<evidence type="ECO:0000259" key="3">
    <source>
        <dbReference type="PROSITE" id="PS51724"/>
    </source>
</evidence>
<dbReference type="InterPro" id="IPR052521">
    <property type="entry name" value="Cell_div_SPOR-domain"/>
</dbReference>
<keyword evidence="2" id="KW-1133">Transmembrane helix</keyword>
<dbReference type="RefSeq" id="WP_011764785.1">
    <property type="nucleotide sequence ID" value="NC_008702.1"/>
</dbReference>
<dbReference type="KEGG" id="aoa:dqs_1159"/>
<name>A1K4B3_AZOSB</name>
<evidence type="ECO:0000313" key="4">
    <source>
        <dbReference type="EMBL" id="CAL93668.1"/>
    </source>
</evidence>
<keyword evidence="2" id="KW-0472">Membrane</keyword>
<evidence type="ECO:0000256" key="1">
    <source>
        <dbReference type="SAM" id="MobiDB-lite"/>
    </source>
</evidence>
<feature type="compositionally biased region" description="Pro residues" evidence="1">
    <location>
        <begin position="72"/>
        <end position="84"/>
    </location>
</feature>
<dbReference type="GO" id="GO:0032506">
    <property type="term" value="P:cytokinetic process"/>
    <property type="evidence" value="ECO:0007669"/>
    <property type="project" value="TreeGrafter"/>
</dbReference>
<gene>
    <name evidence="4" type="ordered locus">azo1051</name>
</gene>
<dbReference type="PANTHER" id="PTHR38687">
    <property type="entry name" value="CELL DIVISION PROTEIN DEDD-RELATED"/>
    <property type="match status" value="1"/>
</dbReference>
<dbReference type="InterPro" id="IPR036680">
    <property type="entry name" value="SPOR-like_sf"/>
</dbReference>
<dbReference type="HOGENOM" id="CLU_068683_0_2_4"/>
<dbReference type="PANTHER" id="PTHR38687:SF1">
    <property type="entry name" value="CELL DIVISION PROTEIN DEDD"/>
    <property type="match status" value="1"/>
</dbReference>
<keyword evidence="5" id="KW-1185">Reference proteome</keyword>
<dbReference type="AlphaFoldDB" id="A1K4B3"/>
<dbReference type="Gene3D" id="3.30.70.1070">
    <property type="entry name" value="Sporulation related repeat"/>
    <property type="match status" value="1"/>
</dbReference>
<keyword evidence="2" id="KW-0812">Transmembrane</keyword>
<proteinExistence type="predicted"/>
<dbReference type="GO" id="GO:0030428">
    <property type="term" value="C:cell septum"/>
    <property type="evidence" value="ECO:0007669"/>
    <property type="project" value="TreeGrafter"/>
</dbReference>
<feature type="region of interest" description="Disordered" evidence="1">
    <location>
        <begin position="36"/>
        <end position="140"/>
    </location>
</feature>
<protein>
    <submittedName>
        <fullName evidence="4">Conserved hypothetical membrane protein</fullName>
    </submittedName>
</protein>
<feature type="compositionally biased region" description="Low complexity" evidence="1">
    <location>
        <begin position="127"/>
        <end position="140"/>
    </location>
</feature>
<dbReference type="OrthoDB" id="8563804at2"/>
<evidence type="ECO:0000256" key="2">
    <source>
        <dbReference type="SAM" id="Phobius"/>
    </source>
</evidence>
<sequence>MSDADNLEIKKRARRRLVGAAALALTAAIVLPMMMEQEPAPSSPDIQVTIPDRDSPSASGRPDSEARTPDAALPPAPVEEPPQPGVAEAPSRPAPGAAEAPRAASPASPRNAGDEEARVRALLDGKPPASAAAPATPAPAAKEGYVLQIGAFGDPAKAGSISSELKQAGFSAYTEKAGAMTRVRVGPFASRDEAEKVAARLKAQGRNVVLTPR</sequence>
<dbReference type="GO" id="GO:0032153">
    <property type="term" value="C:cell division site"/>
    <property type="evidence" value="ECO:0007669"/>
    <property type="project" value="TreeGrafter"/>
</dbReference>
<reference evidence="4 5" key="1">
    <citation type="journal article" date="2006" name="Nat. Biotechnol.">
        <title>Complete genome of the mutualistic, N2-fixing grass endophyte Azoarcus sp. strain BH72.</title>
        <authorList>
            <person name="Krause A."/>
            <person name="Ramakumar A."/>
            <person name="Bartels D."/>
            <person name="Battistoni F."/>
            <person name="Bekel T."/>
            <person name="Boch J."/>
            <person name="Boehm M."/>
            <person name="Friedrich F."/>
            <person name="Hurek T."/>
            <person name="Krause L."/>
            <person name="Linke B."/>
            <person name="McHardy A.C."/>
            <person name="Sarkar A."/>
            <person name="Schneiker S."/>
            <person name="Syed A.A."/>
            <person name="Thauer R."/>
            <person name="Vorhoelter F.-J."/>
            <person name="Weidner S."/>
            <person name="Puehler A."/>
            <person name="Reinhold-Hurek B."/>
            <person name="Kaiser O."/>
            <person name="Goesmann A."/>
        </authorList>
    </citation>
    <scope>NUCLEOTIDE SEQUENCE [LARGE SCALE GENOMIC DNA]</scope>
    <source>
        <strain evidence="4 5">BH72</strain>
    </source>
</reference>
<feature type="domain" description="SPOR" evidence="3">
    <location>
        <begin position="139"/>
        <end position="213"/>
    </location>
</feature>
<feature type="compositionally biased region" description="Low complexity" evidence="1">
    <location>
        <begin position="85"/>
        <end position="111"/>
    </location>
</feature>